<keyword evidence="1" id="KW-0175">Coiled coil</keyword>
<accession>A0A7C5YDZ0</accession>
<name>A0A7C5YDZ0_9BACT</name>
<dbReference type="InterPro" id="IPR027417">
    <property type="entry name" value="P-loop_NTPase"/>
</dbReference>
<feature type="coiled-coil region" evidence="1">
    <location>
        <begin position="206"/>
        <end position="278"/>
    </location>
</feature>
<dbReference type="PANTHER" id="PTHR41259:SF1">
    <property type="entry name" value="DOUBLE-STRAND BREAK REPAIR RAD50 ATPASE, PUTATIVE-RELATED"/>
    <property type="match status" value="1"/>
</dbReference>
<feature type="domain" description="Rad50/SbcC-type AAA" evidence="3">
    <location>
        <begin position="7"/>
        <end position="227"/>
    </location>
</feature>
<feature type="coiled-coil region" evidence="1">
    <location>
        <begin position="335"/>
        <end position="369"/>
    </location>
</feature>
<dbReference type="Gene3D" id="3.40.50.300">
    <property type="entry name" value="P-loop containing nucleotide triphosphate hydrolases"/>
    <property type="match status" value="2"/>
</dbReference>
<keyword evidence="2" id="KW-1133">Transmembrane helix</keyword>
<dbReference type="Pfam" id="PF13476">
    <property type="entry name" value="AAA_23"/>
    <property type="match status" value="1"/>
</dbReference>
<dbReference type="SUPFAM" id="SSF52540">
    <property type="entry name" value="P-loop containing nucleoside triphosphate hydrolases"/>
    <property type="match status" value="1"/>
</dbReference>
<feature type="transmembrane region" description="Helical" evidence="2">
    <location>
        <begin position="399"/>
        <end position="417"/>
    </location>
</feature>
<reference evidence="4" key="1">
    <citation type="journal article" date="2020" name="mSystems">
        <title>Genome- and Community-Level Interaction Insights into Carbon Utilization and Element Cycling Functions of Hydrothermarchaeota in Hydrothermal Sediment.</title>
        <authorList>
            <person name="Zhou Z."/>
            <person name="Liu Y."/>
            <person name="Xu W."/>
            <person name="Pan J."/>
            <person name="Luo Z.H."/>
            <person name="Li M."/>
        </authorList>
    </citation>
    <scope>NUCLEOTIDE SEQUENCE [LARGE SCALE GENOMIC DNA]</scope>
    <source>
        <strain evidence="4">SpSt-1088</strain>
    </source>
</reference>
<dbReference type="GO" id="GO:0006302">
    <property type="term" value="P:double-strand break repair"/>
    <property type="evidence" value="ECO:0007669"/>
    <property type="project" value="InterPro"/>
</dbReference>
<evidence type="ECO:0000256" key="1">
    <source>
        <dbReference type="SAM" id="Coils"/>
    </source>
</evidence>
<keyword evidence="2" id="KW-0812">Transmembrane</keyword>
<gene>
    <name evidence="4" type="ORF">ENM46_03275</name>
</gene>
<protein>
    <recommendedName>
        <fullName evidence="3">Rad50/SbcC-type AAA domain-containing protein</fullName>
    </recommendedName>
</protein>
<feature type="transmembrane region" description="Helical" evidence="2">
    <location>
        <begin position="376"/>
        <end position="393"/>
    </location>
</feature>
<evidence type="ECO:0000256" key="2">
    <source>
        <dbReference type="SAM" id="Phobius"/>
    </source>
</evidence>
<comment type="caution">
    <text evidence="4">The sequence shown here is derived from an EMBL/GenBank/DDBJ whole genome shotgun (WGS) entry which is preliminary data.</text>
</comment>
<feature type="coiled-coil region" evidence="1">
    <location>
        <begin position="515"/>
        <end position="652"/>
    </location>
</feature>
<proteinExistence type="predicted"/>
<feature type="coiled-coil region" evidence="1">
    <location>
        <begin position="103"/>
        <end position="173"/>
    </location>
</feature>
<evidence type="ECO:0000259" key="3">
    <source>
        <dbReference type="Pfam" id="PF13476"/>
    </source>
</evidence>
<dbReference type="PANTHER" id="PTHR41259">
    <property type="entry name" value="DOUBLE-STRAND BREAK REPAIR RAD50 ATPASE, PUTATIVE-RELATED"/>
    <property type="match status" value="1"/>
</dbReference>
<sequence length="817" mass="94771">MFLKKAKVNGFGKILDKEFHFKPGMNIVFGPNESGKTTLAKFILHTLSTPSKDSLKYKPWNSDVFGGVLETSDGVMKFGETSSDKYDKDLLESISFLMEDDDLETLKIDKDIIENSLKKKSERTETGRIIKTALNNLENTDLNKCFAKLSNELEKIKAQLENLKSSINKKNSLYLEKKKLTNELNTLIGKLIESQKSLEASRNNRLSYLKGEIERLKTKLEELKKSLREVQWVEKVEQNIIFEVSSLISKINNVRSEIDRLEGEEKALNQLLESKNEEIESRFKMLGATSHEDLESISLRLKHLNLLTKMYGDGIKETKAEEPLWDIFIDDPTIIDRAEEEEQKYTELKNSLEQQKTNLQNNIEKLENGAKYSKDLSILSAAAGIVLLALGLLFSKLAIFMYIPSVVFLGIAIVLVIKWRKNLSNISVLQEKLVELTIRKPEPPQIWKILSQHGVRNLKELRKKYAEFLEWKATNVEKQRKLIELKEIEQEIIKELSRFNVNGYAQMIVSAVDNLQRTFNEVQELIYEKESLERKLTQIRGEYLSLQKDLKNLHEVLEEELKKHGITRQDVESYRQHFEKYQEIKNVISEYTKSLENLEKQLRDEDSDSTIRQLKSNISSLENNIKNIEERLRELSKQHDNITIDYNQLNELLQKKDELEFKLKLVSLLSGYVPAIFEHLKQSYSHFVENYYKVFSEEFTKFFNRISGQSKNFFVTPELTVKILVEGDLKEPSDYLSGSTKDLIIFGIKSALYKAFYDGNLPLVIDNTLIRLDDSRLSNVCEYLKEESSYRQIIILTSDKRIIEKLGDEANIIYLEG</sequence>
<dbReference type="GO" id="GO:0016887">
    <property type="term" value="F:ATP hydrolysis activity"/>
    <property type="evidence" value="ECO:0007669"/>
    <property type="project" value="InterPro"/>
</dbReference>
<dbReference type="EMBL" id="DRXW01000206">
    <property type="protein sequence ID" value="HHR33950.1"/>
    <property type="molecule type" value="Genomic_DNA"/>
</dbReference>
<evidence type="ECO:0000313" key="4">
    <source>
        <dbReference type="EMBL" id="HHR33950.1"/>
    </source>
</evidence>
<organism evidence="4">
    <name type="scientific">Fervidobacterium nodosum</name>
    <dbReference type="NCBI Taxonomy" id="2424"/>
    <lineage>
        <taxon>Bacteria</taxon>
        <taxon>Thermotogati</taxon>
        <taxon>Thermotogota</taxon>
        <taxon>Thermotogae</taxon>
        <taxon>Thermotogales</taxon>
        <taxon>Fervidobacteriaceae</taxon>
        <taxon>Fervidobacterium</taxon>
    </lineage>
</organism>
<dbReference type="InterPro" id="IPR038729">
    <property type="entry name" value="Rad50/SbcC_AAA"/>
</dbReference>
<keyword evidence="2" id="KW-0472">Membrane</keyword>
<dbReference type="AlphaFoldDB" id="A0A7C5YDZ0"/>